<keyword evidence="2" id="KW-0662">Pyridine nucleotide biosynthesis</keyword>
<keyword evidence="10" id="KW-1185">Reference proteome</keyword>
<dbReference type="GO" id="GO:0046872">
    <property type="term" value="F:metal ion binding"/>
    <property type="evidence" value="ECO:0007669"/>
    <property type="project" value="UniProtKB-KW"/>
</dbReference>
<dbReference type="GO" id="GO:0008936">
    <property type="term" value="F:nicotinamidase activity"/>
    <property type="evidence" value="ECO:0007669"/>
    <property type="project" value="UniProtKB-EC"/>
</dbReference>
<dbReference type="SUPFAM" id="SSF52499">
    <property type="entry name" value="Isochorismatase-like hydrolases"/>
    <property type="match status" value="1"/>
</dbReference>
<dbReference type="RefSeq" id="WP_094325756.1">
    <property type="nucleotide sequence ID" value="NZ_CP022347.1"/>
</dbReference>
<dbReference type="AlphaFoldDB" id="A0A222MYS7"/>
<dbReference type="InterPro" id="IPR052347">
    <property type="entry name" value="Isochorismatase_Nicotinamidase"/>
</dbReference>
<dbReference type="Pfam" id="PF00857">
    <property type="entry name" value="Isochorismatase"/>
    <property type="match status" value="1"/>
</dbReference>
<dbReference type="OrthoDB" id="5360912at2"/>
<evidence type="ECO:0000256" key="7">
    <source>
        <dbReference type="ARBA" id="ARBA00043224"/>
    </source>
</evidence>
<dbReference type="Proteomes" id="UP000201169">
    <property type="component" value="Chromosome"/>
</dbReference>
<dbReference type="PANTHER" id="PTHR11080:SF2">
    <property type="entry name" value="LD05707P"/>
    <property type="match status" value="1"/>
</dbReference>
<dbReference type="InterPro" id="IPR036380">
    <property type="entry name" value="Isochorismatase-like_sf"/>
</dbReference>
<comment type="similarity">
    <text evidence="1">Belongs to the isochorismatase family.</text>
</comment>
<proteinExistence type="inferred from homology"/>
<evidence type="ECO:0000256" key="1">
    <source>
        <dbReference type="ARBA" id="ARBA00006336"/>
    </source>
</evidence>
<evidence type="ECO:0000256" key="2">
    <source>
        <dbReference type="ARBA" id="ARBA00022642"/>
    </source>
</evidence>
<feature type="domain" description="Isochorismatase-like" evidence="8">
    <location>
        <begin position="4"/>
        <end position="172"/>
    </location>
</feature>
<protein>
    <recommendedName>
        <fullName evidence="6">nicotinamidase</fullName>
        <ecNumber evidence="6">3.5.1.19</ecNumber>
    </recommendedName>
    <alternativeName>
        <fullName evidence="7">Nicotinamide deamidase</fullName>
    </alternativeName>
</protein>
<keyword evidence="3" id="KW-0479">Metal-binding</keyword>
<dbReference type="EC" id="3.5.1.19" evidence="6"/>
<dbReference type="Gene3D" id="3.40.50.850">
    <property type="entry name" value="Isochorismatase-like"/>
    <property type="match status" value="1"/>
</dbReference>
<gene>
    <name evidence="9" type="primary">pncA</name>
    <name evidence="9" type="ORF">CAV_1337</name>
</gene>
<dbReference type="EMBL" id="CP022347">
    <property type="protein sequence ID" value="ASQ30961.1"/>
    <property type="molecule type" value="Genomic_DNA"/>
</dbReference>
<dbReference type="CDD" id="cd00431">
    <property type="entry name" value="cysteine_hydrolases"/>
    <property type="match status" value="1"/>
</dbReference>
<evidence type="ECO:0000256" key="5">
    <source>
        <dbReference type="ARBA" id="ARBA00037900"/>
    </source>
</evidence>
<dbReference type="KEGG" id="cavi:CAV_1337"/>
<sequence length="179" mass="20274">MKKALVVVDYQNDFIDGSLGFEKAALIKENILSLLKNFNGDFLFTFDTHYEDYLDTREGKNLPILHCQDESLGHKMPSDFDIYLKKARKIFKKQSFGSLELANFIKEEQYKSIEFCGLVSHICVFSNIILAFNAALNAEIVLHQNACASFDDELEEAAFKILKAYGVKILSTTLTPTVT</sequence>
<evidence type="ECO:0000259" key="8">
    <source>
        <dbReference type="Pfam" id="PF00857"/>
    </source>
</evidence>
<reference evidence="9 10" key="1">
    <citation type="submission" date="2017-07" db="EMBL/GenBank/DDBJ databases">
        <title>Analysis of two Campylobacter avium genomes and identification of a novel hippuricase gene.</title>
        <authorList>
            <person name="Miller W.G."/>
            <person name="Chapman M.H."/>
            <person name="Yee E."/>
            <person name="Revez J."/>
            <person name="Bono J.L."/>
            <person name="Rossi M."/>
        </authorList>
    </citation>
    <scope>NUCLEOTIDE SEQUENCE [LARGE SCALE GENOMIC DNA]</scope>
    <source>
        <strain evidence="9 10">LMG 24591</strain>
    </source>
</reference>
<name>A0A222MYS7_9BACT</name>
<keyword evidence="4 9" id="KW-0378">Hydrolase</keyword>
<dbReference type="PANTHER" id="PTHR11080">
    <property type="entry name" value="PYRAZINAMIDASE/NICOTINAMIDASE"/>
    <property type="match status" value="1"/>
</dbReference>
<comment type="pathway">
    <text evidence="5">Cofactor biosynthesis; nicotinate biosynthesis; nicotinate from nicotinamide: step 1/1.</text>
</comment>
<evidence type="ECO:0000313" key="10">
    <source>
        <dbReference type="Proteomes" id="UP000201169"/>
    </source>
</evidence>
<evidence type="ECO:0000256" key="4">
    <source>
        <dbReference type="ARBA" id="ARBA00022801"/>
    </source>
</evidence>
<dbReference type="InterPro" id="IPR000868">
    <property type="entry name" value="Isochorismatase-like_dom"/>
</dbReference>
<evidence type="ECO:0000256" key="6">
    <source>
        <dbReference type="ARBA" id="ARBA00039017"/>
    </source>
</evidence>
<organism evidence="9 10">
    <name type="scientific">Campylobacter avium LMG 24591</name>
    <dbReference type="NCBI Taxonomy" id="522484"/>
    <lineage>
        <taxon>Bacteria</taxon>
        <taxon>Pseudomonadati</taxon>
        <taxon>Campylobacterota</taxon>
        <taxon>Epsilonproteobacteria</taxon>
        <taxon>Campylobacterales</taxon>
        <taxon>Campylobacteraceae</taxon>
        <taxon>Campylobacter</taxon>
    </lineage>
</organism>
<dbReference type="GO" id="GO:0019363">
    <property type="term" value="P:pyridine nucleotide biosynthetic process"/>
    <property type="evidence" value="ECO:0007669"/>
    <property type="project" value="UniProtKB-KW"/>
</dbReference>
<evidence type="ECO:0000256" key="3">
    <source>
        <dbReference type="ARBA" id="ARBA00022723"/>
    </source>
</evidence>
<evidence type="ECO:0000313" key="9">
    <source>
        <dbReference type="EMBL" id="ASQ30961.1"/>
    </source>
</evidence>
<accession>A0A222MYS7</accession>